<keyword evidence="3" id="KW-0012">Acyltransferase</keyword>
<dbReference type="GO" id="GO:0016746">
    <property type="term" value="F:acyltransferase activity"/>
    <property type="evidence" value="ECO:0007669"/>
    <property type="project" value="UniProtKB-KW"/>
</dbReference>
<dbReference type="InterPro" id="IPR002656">
    <property type="entry name" value="Acyl_transf_3_dom"/>
</dbReference>
<keyword evidence="1" id="KW-0812">Transmembrane</keyword>
<dbReference type="Pfam" id="PF01757">
    <property type="entry name" value="Acyl_transf_3"/>
    <property type="match status" value="1"/>
</dbReference>
<feature type="transmembrane region" description="Helical" evidence="1">
    <location>
        <begin position="236"/>
        <end position="256"/>
    </location>
</feature>
<evidence type="ECO:0000259" key="2">
    <source>
        <dbReference type="Pfam" id="PF01757"/>
    </source>
</evidence>
<sequence length="361" mass="40312">MTTETRTRTRLFAIDNLRVVLTVLVVLHHVAITYGHIPAWYYFEEAKDASGVALDILVMFNQAFFMGFFFLISGFFTPASHDRKGGGAFVRDRLKRLGIPLLVFLLLLRPLLVAGFYPDGIPYWLFYLGSWDAGPMWFVEVLLVFGIVYTLWSRRAGASKQAVEPRRTELTARAIVLFALGLAVATFLWRFLVPVGTYWIVIGLPTPSHLPQYASMFVVGVLAYRRGWFETLPAKAGRIGFLAATGVTLVVLPLSMTTEGVLHQAFNSLWESTFAVSIIVGLIVLFRNRYNRQGEGGRFLSEHAYTVYFIHPVVLVAVGYALAWLHAPAIVKFVVAAAVSLPLCWGVAWLVRALPGARRVL</sequence>
<dbReference type="RefSeq" id="WP_386189750.1">
    <property type="nucleotide sequence ID" value="NZ_JBHSBC010000011.1"/>
</dbReference>
<feature type="transmembrane region" description="Helical" evidence="1">
    <location>
        <begin position="137"/>
        <end position="153"/>
    </location>
</feature>
<feature type="transmembrane region" description="Helical" evidence="1">
    <location>
        <begin position="49"/>
        <end position="76"/>
    </location>
</feature>
<accession>A0ABV8EZT1</accession>
<keyword evidence="1" id="KW-1133">Transmembrane helix</keyword>
<feature type="domain" description="Acyltransferase 3" evidence="2">
    <location>
        <begin position="13"/>
        <end position="349"/>
    </location>
</feature>
<keyword evidence="1" id="KW-0472">Membrane</keyword>
<organism evidence="3 4">
    <name type="scientific">Streptosporangium jomthongense</name>
    <dbReference type="NCBI Taxonomy" id="1193683"/>
    <lineage>
        <taxon>Bacteria</taxon>
        <taxon>Bacillati</taxon>
        <taxon>Actinomycetota</taxon>
        <taxon>Actinomycetes</taxon>
        <taxon>Streptosporangiales</taxon>
        <taxon>Streptosporangiaceae</taxon>
        <taxon>Streptosporangium</taxon>
    </lineage>
</organism>
<evidence type="ECO:0000256" key="1">
    <source>
        <dbReference type="SAM" id="Phobius"/>
    </source>
</evidence>
<dbReference type="PANTHER" id="PTHR36927:SF4">
    <property type="entry name" value="BLR5718 PROTEIN"/>
    <property type="match status" value="1"/>
</dbReference>
<proteinExistence type="predicted"/>
<feature type="transmembrane region" description="Helical" evidence="1">
    <location>
        <begin position="97"/>
        <end position="117"/>
    </location>
</feature>
<reference evidence="4" key="1">
    <citation type="journal article" date="2019" name="Int. J. Syst. Evol. Microbiol.">
        <title>The Global Catalogue of Microorganisms (GCM) 10K type strain sequencing project: providing services to taxonomists for standard genome sequencing and annotation.</title>
        <authorList>
            <consortium name="The Broad Institute Genomics Platform"/>
            <consortium name="The Broad Institute Genome Sequencing Center for Infectious Disease"/>
            <person name="Wu L."/>
            <person name="Ma J."/>
        </authorList>
    </citation>
    <scope>NUCLEOTIDE SEQUENCE [LARGE SCALE GENOMIC DNA]</scope>
    <source>
        <strain evidence="4">TBRC 7912</strain>
    </source>
</reference>
<dbReference type="Proteomes" id="UP001595698">
    <property type="component" value="Unassembled WGS sequence"/>
</dbReference>
<evidence type="ECO:0000313" key="4">
    <source>
        <dbReference type="Proteomes" id="UP001595698"/>
    </source>
</evidence>
<feature type="transmembrane region" description="Helical" evidence="1">
    <location>
        <begin position="307"/>
        <end position="327"/>
    </location>
</feature>
<feature type="transmembrane region" description="Helical" evidence="1">
    <location>
        <begin position="174"/>
        <end position="192"/>
    </location>
</feature>
<keyword evidence="3" id="KW-0808">Transferase</keyword>
<dbReference type="EMBL" id="JBHSBC010000011">
    <property type="protein sequence ID" value="MFC3980763.1"/>
    <property type="molecule type" value="Genomic_DNA"/>
</dbReference>
<keyword evidence="4" id="KW-1185">Reference proteome</keyword>
<dbReference type="InterPro" id="IPR050623">
    <property type="entry name" value="Glucan_succinyl_AcylTrfase"/>
</dbReference>
<dbReference type="PANTHER" id="PTHR36927">
    <property type="entry name" value="BLR4337 PROTEIN"/>
    <property type="match status" value="1"/>
</dbReference>
<name>A0ABV8EZT1_9ACTN</name>
<feature type="transmembrane region" description="Helical" evidence="1">
    <location>
        <begin position="268"/>
        <end position="286"/>
    </location>
</feature>
<evidence type="ECO:0000313" key="3">
    <source>
        <dbReference type="EMBL" id="MFC3980763.1"/>
    </source>
</evidence>
<comment type="caution">
    <text evidence="3">The sequence shown here is derived from an EMBL/GenBank/DDBJ whole genome shotgun (WGS) entry which is preliminary data.</text>
</comment>
<protein>
    <submittedName>
        <fullName evidence="3">Acyltransferase family protein</fullName>
    </submittedName>
</protein>
<feature type="transmembrane region" description="Helical" evidence="1">
    <location>
        <begin position="20"/>
        <end position="43"/>
    </location>
</feature>
<feature type="transmembrane region" description="Helical" evidence="1">
    <location>
        <begin position="333"/>
        <end position="351"/>
    </location>
</feature>
<gene>
    <name evidence="3" type="ORF">ACFOYY_11560</name>
</gene>
<feature type="transmembrane region" description="Helical" evidence="1">
    <location>
        <begin position="198"/>
        <end position="224"/>
    </location>
</feature>